<proteinExistence type="predicted"/>
<name>A0A1H3PIW1_9BURK</name>
<evidence type="ECO:0000313" key="2">
    <source>
        <dbReference type="EMBL" id="SDZ00893.1"/>
    </source>
</evidence>
<reference evidence="1 4" key="2">
    <citation type="submission" date="2020-12" db="EMBL/GenBank/DDBJ databases">
        <title>FDA dAtabase for Regulatory Grade micrObial Sequences (FDA-ARGOS): Supporting development and validation of Infectious Disease Dx tests.</title>
        <authorList>
            <person name="Sproer C."/>
            <person name="Gronow S."/>
            <person name="Severitt S."/>
            <person name="Schroder I."/>
            <person name="Tallon L."/>
            <person name="Sadzewicz L."/>
            <person name="Zhao X."/>
            <person name="Boylan J."/>
            <person name="Ott S."/>
            <person name="Bowen H."/>
            <person name="Vavikolanu K."/>
            <person name="Mehta A."/>
            <person name="Aluvathingal J."/>
            <person name="Nadendla S."/>
            <person name="Lowell S."/>
            <person name="Myers T."/>
            <person name="Yan Y."/>
            <person name="Sichtig H."/>
        </authorList>
    </citation>
    <scope>NUCLEOTIDE SEQUENCE [LARGE SCALE GENOMIC DNA]</scope>
    <source>
        <strain evidence="1 4">FDAARGOS_890</strain>
    </source>
</reference>
<evidence type="ECO:0000313" key="4">
    <source>
        <dbReference type="Proteomes" id="UP000595064"/>
    </source>
</evidence>
<dbReference type="RefSeq" id="WP_016450040.1">
    <property type="nucleotide sequence ID" value="NZ_AP025556.1"/>
</dbReference>
<sequence>MMGPKEMLAHKAGAAFAARADDEPVPSPCISVCRMTPDRSHCEGCFRTIDEIRAWSKSDASQRLVIWNALLERAGITVAVP</sequence>
<dbReference type="Proteomes" id="UP000183417">
    <property type="component" value="Unassembled WGS sequence"/>
</dbReference>
<dbReference type="Pfam" id="PF06945">
    <property type="entry name" value="DUF1289"/>
    <property type="match status" value="1"/>
</dbReference>
<evidence type="ECO:0000313" key="1">
    <source>
        <dbReference type="EMBL" id="QPS80363.1"/>
    </source>
</evidence>
<dbReference type="GeneID" id="94689983"/>
<reference evidence="2 3" key="1">
    <citation type="submission" date="2016-10" db="EMBL/GenBank/DDBJ databases">
        <authorList>
            <person name="de Groot N.N."/>
        </authorList>
    </citation>
    <scope>NUCLEOTIDE SEQUENCE [LARGE SCALE GENOMIC DNA]</scope>
    <source>
        <strain evidence="2 3">LMG 24775</strain>
    </source>
</reference>
<accession>A0A1H3PIW1</accession>
<dbReference type="AlphaFoldDB" id="A0A1H3PIW1"/>
<protein>
    <submittedName>
        <fullName evidence="1">DUF1289 domain-containing protein</fullName>
    </submittedName>
</protein>
<dbReference type="EMBL" id="FNPE01000010">
    <property type="protein sequence ID" value="SDZ00893.1"/>
    <property type="molecule type" value="Genomic_DNA"/>
</dbReference>
<evidence type="ECO:0000313" key="3">
    <source>
        <dbReference type="Proteomes" id="UP000183417"/>
    </source>
</evidence>
<dbReference type="Proteomes" id="UP000595064">
    <property type="component" value="Chromosome"/>
</dbReference>
<organism evidence="2 3">
    <name type="scientific">Delftia lacustris</name>
    <dbReference type="NCBI Taxonomy" id="558537"/>
    <lineage>
        <taxon>Bacteria</taxon>
        <taxon>Pseudomonadati</taxon>
        <taxon>Pseudomonadota</taxon>
        <taxon>Betaproteobacteria</taxon>
        <taxon>Burkholderiales</taxon>
        <taxon>Comamonadaceae</taxon>
        <taxon>Delftia</taxon>
    </lineage>
</organism>
<keyword evidence="4" id="KW-1185">Reference proteome</keyword>
<dbReference type="KEGG" id="dla:I6G47_25785"/>
<gene>
    <name evidence="1" type="ORF">I6G47_25785</name>
    <name evidence="2" type="ORF">SAMN05421547_110182</name>
</gene>
<dbReference type="EMBL" id="CP065748">
    <property type="protein sequence ID" value="QPS80363.1"/>
    <property type="molecule type" value="Genomic_DNA"/>
</dbReference>
<dbReference type="PANTHER" id="PTHR35175:SF2">
    <property type="entry name" value="DUF1289 DOMAIN-CONTAINING PROTEIN"/>
    <property type="match status" value="1"/>
</dbReference>
<dbReference type="PANTHER" id="PTHR35175">
    <property type="entry name" value="DUF1289 DOMAIN-CONTAINING PROTEIN"/>
    <property type="match status" value="1"/>
</dbReference>
<dbReference type="InterPro" id="IPR010710">
    <property type="entry name" value="DUF1289"/>
</dbReference>